<keyword evidence="6 8" id="KW-0315">Glutamine amidotransferase</keyword>
<dbReference type="Pfam" id="PF00733">
    <property type="entry name" value="Asn_synthase"/>
    <property type="match status" value="1"/>
</dbReference>
<reference evidence="12 13" key="1">
    <citation type="journal article" date="2003" name="Proc. Natl. Acad. Sci. U.S.A.">
        <title>Complete genome sequence and analysis of Wolinella succinogenes.</title>
        <authorList>
            <person name="Baar C."/>
            <person name="Eppinger M."/>
            <person name="Raddatz G."/>
            <person name="Simon JM."/>
            <person name="Lanz C."/>
            <person name="Klimmek O."/>
            <person name="Nandakumar R."/>
            <person name="Gross R."/>
            <person name="Rosinus A."/>
            <person name="Keller H."/>
            <person name="Jagtap P."/>
            <person name="Linke B."/>
            <person name="Meyer F."/>
            <person name="Lederer H."/>
            <person name="Schuster S.C."/>
        </authorList>
    </citation>
    <scope>NUCLEOTIDE SEQUENCE [LARGE SCALE GENOMIC DNA]</scope>
    <source>
        <strain evidence="13">ATCC 29543 / DSM 1740 / CCUG 13145 / JCM 31913 / LMG 7466 / NCTC 11488 / FDC 602W</strain>
    </source>
</reference>
<comment type="catalytic activity">
    <reaction evidence="7">
        <text>L-aspartate + L-glutamine + ATP + H2O = L-asparagine + L-glutamate + AMP + diphosphate + H(+)</text>
        <dbReference type="Rhea" id="RHEA:12228"/>
        <dbReference type="ChEBI" id="CHEBI:15377"/>
        <dbReference type="ChEBI" id="CHEBI:15378"/>
        <dbReference type="ChEBI" id="CHEBI:29985"/>
        <dbReference type="ChEBI" id="CHEBI:29991"/>
        <dbReference type="ChEBI" id="CHEBI:30616"/>
        <dbReference type="ChEBI" id="CHEBI:33019"/>
        <dbReference type="ChEBI" id="CHEBI:58048"/>
        <dbReference type="ChEBI" id="CHEBI:58359"/>
        <dbReference type="ChEBI" id="CHEBI:456215"/>
        <dbReference type="EC" id="6.3.5.4"/>
    </reaction>
</comment>
<sequence>MCGIVGYSQNHPQAIQEMLQSIRHRGPDDLGIYCDEGFSLGHTRLSILDLSHAGHQPMEFEHLVIVFNGEVYNFRAIQKELLGLGYTFFSDSDTEVILKAMHCWGEKAVDKFIGMFAFALWDKRKEELLLYRDRVGVKPLYYYFEGGELLFASELRAITAIKPNLALSQAGLYEYFQFGYISSNLSIHQAIHKLPAGHYLRFKAGKIEVKPYWSIHTFLEMPPFEKSEEELIDELEELLVDAFKLRMVADVPVGVFLSGGIDSSLVAAILQKHHGHIHTFTIGFENPRYNEALYAKGVAEHLGTEHTERILSAEEAREILYRFPEVYDEPFGDSSGIPTLLVSKVAKESGVKVVLSADGGDEIFCGYERYPIAHSLSRKILSLPYPLRAFAGRAMESFGAKRAGYLFKVRNLEHKFNQLSEMLRAKDLEEFYELLVHNSKNYEIKELLGETFPPKSRAFKVGERIHPMQGMMSWDYERYMVDDILVKVDRATMFHSIEGREPLLDHRIAEFAARLPFNMKFREGKTKYILRKVLERYLPKEMIERPKMGFGIPMFEWFSQDLRSLFETHFTPERLKSSGVLNPSYVLRELGKLQRGEPVNVNKLWLILVFLMWQEKAR</sequence>
<dbReference type="AlphaFoldDB" id="Q7MSW6"/>
<dbReference type="GO" id="GO:0005524">
    <property type="term" value="F:ATP binding"/>
    <property type="evidence" value="ECO:0007669"/>
    <property type="project" value="UniProtKB-KW"/>
</dbReference>
<dbReference type="RefSeq" id="WP_011138016.1">
    <property type="nucleotide sequence ID" value="NC_005090.1"/>
</dbReference>
<evidence type="ECO:0000256" key="7">
    <source>
        <dbReference type="ARBA" id="ARBA00048741"/>
    </source>
</evidence>
<dbReference type="InterPro" id="IPR051786">
    <property type="entry name" value="ASN_synthetase/amidase"/>
</dbReference>
<dbReference type="SUPFAM" id="SSF52402">
    <property type="entry name" value="Adenine nucleotide alpha hydrolases-like"/>
    <property type="match status" value="1"/>
</dbReference>
<evidence type="ECO:0000313" key="12">
    <source>
        <dbReference type="EMBL" id="CAE09216.1"/>
    </source>
</evidence>
<dbReference type="PIRSF" id="PIRSF001589">
    <property type="entry name" value="Asn_synthetase_glu-h"/>
    <property type="match status" value="1"/>
</dbReference>
<dbReference type="InterPro" id="IPR014729">
    <property type="entry name" value="Rossmann-like_a/b/a_fold"/>
</dbReference>
<proteinExistence type="inferred from homology"/>
<dbReference type="EMBL" id="BX571657">
    <property type="protein sequence ID" value="CAE09216.1"/>
    <property type="molecule type" value="Genomic_DNA"/>
</dbReference>
<evidence type="ECO:0000256" key="10">
    <source>
        <dbReference type="PIRSR" id="PIRSR001589-3"/>
    </source>
</evidence>
<keyword evidence="5 9" id="KW-0067">ATP-binding</keyword>
<dbReference type="HOGENOM" id="CLU_014658_3_1_7"/>
<dbReference type="eggNOG" id="COG0367">
    <property type="taxonomic scope" value="Bacteria"/>
</dbReference>
<protein>
    <recommendedName>
        <fullName evidence="3">asparagine synthase (glutamine-hydrolyzing)</fullName>
        <ecNumber evidence="3">6.3.5.4</ecNumber>
    </recommendedName>
</protein>
<dbReference type="GO" id="GO:0005829">
    <property type="term" value="C:cytosol"/>
    <property type="evidence" value="ECO:0007669"/>
    <property type="project" value="TreeGrafter"/>
</dbReference>
<evidence type="ECO:0000256" key="6">
    <source>
        <dbReference type="ARBA" id="ARBA00022962"/>
    </source>
</evidence>
<organism evidence="13">
    <name type="scientific">Wolinella succinogenes (strain ATCC 29543 / DSM 1740 / CCUG 13145 / JCM 31913 / LMG 7466 / NCTC 11488 / FDC 602W)</name>
    <name type="common">Vibrio succinogenes</name>
    <dbReference type="NCBI Taxonomy" id="273121"/>
    <lineage>
        <taxon>Bacteria</taxon>
        <taxon>Pseudomonadati</taxon>
        <taxon>Campylobacterota</taxon>
        <taxon>Epsilonproteobacteria</taxon>
        <taxon>Campylobacterales</taxon>
        <taxon>Helicobacteraceae</taxon>
        <taxon>Wolinella</taxon>
    </lineage>
</organism>
<dbReference type="PANTHER" id="PTHR43284">
    <property type="entry name" value="ASPARAGINE SYNTHETASE (GLUTAMINE-HYDROLYZING)"/>
    <property type="match status" value="1"/>
</dbReference>
<evidence type="ECO:0000256" key="1">
    <source>
        <dbReference type="ARBA" id="ARBA00005187"/>
    </source>
</evidence>
<dbReference type="Gene3D" id="3.60.20.10">
    <property type="entry name" value="Glutamine Phosphoribosylpyrophosphate, subunit 1, domain 1"/>
    <property type="match status" value="1"/>
</dbReference>
<dbReference type="PANTHER" id="PTHR43284:SF1">
    <property type="entry name" value="ASPARAGINE SYNTHETASE"/>
    <property type="match status" value="1"/>
</dbReference>
<evidence type="ECO:0000256" key="8">
    <source>
        <dbReference type="PIRSR" id="PIRSR001589-1"/>
    </source>
</evidence>
<feature type="binding site" evidence="9">
    <location>
        <position position="93"/>
    </location>
    <ligand>
        <name>L-glutamine</name>
        <dbReference type="ChEBI" id="CHEBI:58359"/>
    </ligand>
</feature>
<dbReference type="InterPro" id="IPR029055">
    <property type="entry name" value="Ntn_hydrolases_N"/>
</dbReference>
<name>Q7MSW6_WOLSU</name>
<dbReference type="InterPro" id="IPR001962">
    <property type="entry name" value="Asn_synthase"/>
</dbReference>
<comment type="pathway">
    <text evidence="1">Amino-acid biosynthesis; L-asparagine biosynthesis; L-asparagine from L-aspartate (L-Gln route): step 1/1.</text>
</comment>
<dbReference type="GO" id="GO:0004066">
    <property type="term" value="F:asparagine synthase (glutamine-hydrolyzing) activity"/>
    <property type="evidence" value="ECO:0007669"/>
    <property type="project" value="UniProtKB-EC"/>
</dbReference>
<feature type="site" description="Important for beta-aspartyl-AMP intermediate formation" evidence="10">
    <location>
        <position position="358"/>
    </location>
</feature>
<keyword evidence="8" id="KW-0061">Asparagine biosynthesis</keyword>
<keyword evidence="13" id="KW-1185">Reference proteome</keyword>
<dbReference type="SUPFAM" id="SSF56235">
    <property type="entry name" value="N-terminal nucleophile aminohydrolases (Ntn hydrolases)"/>
    <property type="match status" value="1"/>
</dbReference>
<comment type="similarity">
    <text evidence="2">Belongs to the asparagine synthetase family.</text>
</comment>
<gene>
    <name evidence="12" type="primary">glmS</name>
    <name evidence="12" type="ordered locus">WS0046</name>
</gene>
<evidence type="ECO:0000313" key="13">
    <source>
        <dbReference type="Proteomes" id="UP000000422"/>
    </source>
</evidence>
<dbReference type="KEGG" id="wsu:WS0046"/>
<feature type="active site" description="For GATase activity" evidence="8">
    <location>
        <position position="2"/>
    </location>
</feature>
<evidence type="ECO:0000256" key="3">
    <source>
        <dbReference type="ARBA" id="ARBA00012737"/>
    </source>
</evidence>
<dbReference type="InterPro" id="IPR006426">
    <property type="entry name" value="Asn_synth_AEB"/>
</dbReference>
<dbReference type="CDD" id="cd01991">
    <property type="entry name" value="Asn_synthase_B_C"/>
    <property type="match status" value="1"/>
</dbReference>
<dbReference type="InterPro" id="IPR033738">
    <property type="entry name" value="AsnB_N"/>
</dbReference>
<keyword evidence="8" id="KW-0028">Amino-acid biosynthesis</keyword>
<evidence type="ECO:0000256" key="4">
    <source>
        <dbReference type="ARBA" id="ARBA00022741"/>
    </source>
</evidence>
<evidence type="ECO:0000256" key="2">
    <source>
        <dbReference type="ARBA" id="ARBA00005752"/>
    </source>
</evidence>
<dbReference type="STRING" id="273121.WS0046"/>
<dbReference type="EC" id="6.3.5.4" evidence="3"/>
<accession>Q7MSW6</accession>
<evidence type="ECO:0000259" key="11">
    <source>
        <dbReference type="PROSITE" id="PS51278"/>
    </source>
</evidence>
<dbReference type="CDD" id="cd00712">
    <property type="entry name" value="AsnB"/>
    <property type="match status" value="1"/>
</dbReference>
<feature type="binding site" evidence="9">
    <location>
        <position position="282"/>
    </location>
    <ligand>
        <name>ATP</name>
        <dbReference type="ChEBI" id="CHEBI:30616"/>
    </ligand>
</feature>
<feature type="domain" description="Glutamine amidotransferase type-2" evidence="11">
    <location>
        <begin position="2"/>
        <end position="205"/>
    </location>
</feature>
<dbReference type="Gene3D" id="3.40.50.620">
    <property type="entry name" value="HUPs"/>
    <property type="match status" value="1"/>
</dbReference>
<dbReference type="Pfam" id="PF13537">
    <property type="entry name" value="GATase_7"/>
    <property type="match status" value="1"/>
</dbReference>
<dbReference type="InterPro" id="IPR017932">
    <property type="entry name" value="GATase_2_dom"/>
</dbReference>
<dbReference type="Proteomes" id="UP000000422">
    <property type="component" value="Chromosome"/>
</dbReference>
<dbReference type="PROSITE" id="PS51278">
    <property type="entry name" value="GATASE_TYPE_2"/>
    <property type="match status" value="1"/>
</dbReference>
<dbReference type="NCBIfam" id="TIGR01536">
    <property type="entry name" value="asn_synth_AEB"/>
    <property type="match status" value="1"/>
</dbReference>
<evidence type="ECO:0000256" key="5">
    <source>
        <dbReference type="ARBA" id="ARBA00022840"/>
    </source>
</evidence>
<dbReference type="GO" id="GO:0006529">
    <property type="term" value="P:asparagine biosynthetic process"/>
    <property type="evidence" value="ECO:0007669"/>
    <property type="project" value="UniProtKB-KW"/>
</dbReference>
<keyword evidence="4 9" id="KW-0547">Nucleotide-binding</keyword>
<evidence type="ECO:0000256" key="9">
    <source>
        <dbReference type="PIRSR" id="PIRSR001589-2"/>
    </source>
</evidence>